<feature type="domain" description="Hpc2-related" evidence="13">
    <location>
        <begin position="338"/>
        <end position="385"/>
    </location>
</feature>
<evidence type="ECO:0000256" key="2">
    <source>
        <dbReference type="ARBA" id="ARBA00007381"/>
    </source>
</evidence>
<feature type="compositionally biased region" description="Pro residues" evidence="12">
    <location>
        <begin position="235"/>
        <end position="250"/>
    </location>
</feature>
<dbReference type="InterPro" id="IPR013126">
    <property type="entry name" value="Hsp_70_fam"/>
</dbReference>
<feature type="compositionally biased region" description="Low complexity" evidence="12">
    <location>
        <begin position="478"/>
        <end position="487"/>
    </location>
</feature>
<dbReference type="Gene3D" id="3.30.420.40">
    <property type="match status" value="2"/>
</dbReference>
<keyword evidence="8" id="KW-0346">Stress response</keyword>
<dbReference type="PROSITE" id="PS00329">
    <property type="entry name" value="HSP70_2"/>
    <property type="match status" value="1"/>
</dbReference>
<keyword evidence="5" id="KW-0547">Nucleotide-binding</keyword>
<dbReference type="FunFam" id="3.30.420.40:FF:000172">
    <property type="entry name" value="Heat shock 70 kDa protein"/>
    <property type="match status" value="1"/>
</dbReference>
<feature type="compositionally biased region" description="Polar residues" evidence="12">
    <location>
        <begin position="144"/>
        <end position="159"/>
    </location>
</feature>
<keyword evidence="6" id="KW-0256">Endoplasmic reticulum</keyword>
<feature type="compositionally biased region" description="Low complexity" evidence="12">
    <location>
        <begin position="442"/>
        <end position="470"/>
    </location>
</feature>
<feature type="region of interest" description="Disordered" evidence="12">
    <location>
        <begin position="427"/>
        <end position="508"/>
    </location>
</feature>
<evidence type="ECO:0000256" key="5">
    <source>
        <dbReference type="ARBA" id="ARBA00022741"/>
    </source>
</evidence>
<dbReference type="InterPro" id="IPR042050">
    <property type="entry name" value="BIP_NBD"/>
</dbReference>
<sequence>MATDTGGRADALLDDATSGHTHTDTPNPSHAAESTPTMDMTMDPSTWDQDASIVKATMNQDAPSLSSLSFTGPSTTTFSLSASPLPAKSTEPRPRSSAPASATAAAPAPVQQATPALPMPPPAPLPEREADEKTKSEGSSTESPTAMQSQSPKEGQSPATKEPRSHEGTPPKDSEPLTREDDSGGDETEDTPDEEPTQDADTGEGEEQHEVDVSGAADEEGSGSPAQSGRKRPRSPSPFDPYTSQPPPRPTLRLQFPLTHTPRHKSDYIFRIPRLAVDQLSEAYPEWTSWYRAMYLEGDMAKTSREVGLSAEELHDLGGLARLLHKYPTQGPATHLSRKRRVDEYDVGSYDTKDPFVDDSELGIDEPTHVVRTQADGFYVAKGQVALACAKASTMESSRSASAFRSSLGADASRGWVAGTNKLLAKRAASRKLQQSSPTPRASSVADTSMDSSTSTPMPPAATSNASEPPDTAPAAPPAAAAAPADEASSDRSDVKNRTAEKRKNKYPTVPVHPQLQAMFDHLKQLVSKASFAVKTKFPPELKPPLIETAKVAVELDEYNDNFFNYLPSIFPYNRFTMMKLTKREFFHKHMEYFRELQEEHLDRLGKMIDESFPTQLAEYEALCRERGVEGKDNEEGGMDEDGETPVDETRLQMEADDTTKRFRWSDDMRDELFTIVTVENAMSEIRNEKLKLENSPETYSEINARKTVYKRAAAQGLPLFNKMLVQAKPTLLSAVFAILSLLSITLLLSTTPYAGTGVAAQDKRSEYGTVIGIDLGTTYSCVGVQRQGRVEIIANDQGNRITPSYVAFSKDDERLIGDAAKNQAAQNPDNTIFDAKRLIGRKWGEADVKKDMKHFPFKLVEKNGKPAIKVTVRGEPKVFTPEEISAMVLQKMKETAEAYLGHKVTHAVVTVPAYFNDAQRQATKDAGTIAGLEVLRIVNEPTAAAIAYGLDKKEGESQIIVYDLGGGTFDVSLLTIDSGVFEVLATAGDTHLGGEDFDNRVSEYILKQFKKKEDLDASKNKRSVGKLKREVERAKRTLSSQMSTKIEIESFFEGKDLSETLTRAKFEELNMDLFRRTLKPVEQVLKDAGVKKEDIDDVVLVGGSTRIPKVQQMLKEFFNGKEPSKGINPDEAVAWGAAVQGGVLTGDESLGGVVLIDVNPLTLGIETTGGVMTKLIPRNTVVPTKKSQIFSTAADNQNTVLIQVYEGERSMTKDNNLLGKFELNNIPPAPRGVPQIEVTFEIDANGIMRVSAADKGTGRSESITIENDKGRLSQEEIERMVAEAEEFAEQDEAIRKRVEAVNSLQNFIATMRNQITDKEGLGGKLDDSDKETIQQHIKEAEAWMEENGANAEAQDIEEQLNELQAAINPITAKLYQSSGAAGGADEPLDYHDEL</sequence>
<dbReference type="InterPro" id="IPR014840">
    <property type="entry name" value="HRD"/>
</dbReference>
<dbReference type="InterPro" id="IPR043129">
    <property type="entry name" value="ATPase_NBD"/>
</dbReference>
<evidence type="ECO:0000313" key="16">
    <source>
        <dbReference type="Proteomes" id="UP001213623"/>
    </source>
</evidence>
<evidence type="ECO:0000256" key="10">
    <source>
        <dbReference type="ARBA" id="ARBA00069297"/>
    </source>
</evidence>
<gene>
    <name evidence="15" type="primary">KAR2</name>
    <name evidence="15" type="ORF">MNAN1_001009</name>
</gene>
<evidence type="ECO:0000256" key="6">
    <source>
        <dbReference type="ARBA" id="ARBA00022824"/>
    </source>
</evidence>
<dbReference type="InterPro" id="IPR018181">
    <property type="entry name" value="Heat_shock_70_CS"/>
</dbReference>
<feature type="compositionally biased region" description="Basic and acidic residues" evidence="12">
    <location>
        <begin position="126"/>
        <end position="136"/>
    </location>
</feature>
<dbReference type="Gene3D" id="1.20.1270.10">
    <property type="match status" value="1"/>
</dbReference>
<dbReference type="SUPFAM" id="SSF100920">
    <property type="entry name" value="Heat shock protein 70kD (HSP70), peptide-binding domain"/>
    <property type="match status" value="1"/>
</dbReference>
<dbReference type="FunFam" id="3.90.640.10:FF:000002">
    <property type="entry name" value="Heat shock 70 kDa"/>
    <property type="match status" value="1"/>
</dbReference>
<feature type="compositionally biased region" description="Low complexity" evidence="12">
    <location>
        <begin position="95"/>
        <end position="116"/>
    </location>
</feature>
<keyword evidence="7" id="KW-0067">ATP-binding</keyword>
<feature type="compositionally biased region" description="Basic and acidic residues" evidence="12">
    <location>
        <begin position="161"/>
        <end position="182"/>
    </location>
</feature>
<organism evidence="15 16">
    <name type="scientific">Malassezia nana</name>
    <dbReference type="NCBI Taxonomy" id="180528"/>
    <lineage>
        <taxon>Eukaryota</taxon>
        <taxon>Fungi</taxon>
        <taxon>Dikarya</taxon>
        <taxon>Basidiomycota</taxon>
        <taxon>Ustilaginomycotina</taxon>
        <taxon>Malasseziomycetes</taxon>
        <taxon>Malasseziales</taxon>
        <taxon>Malasseziaceae</taxon>
        <taxon>Malassezia</taxon>
    </lineage>
</organism>
<dbReference type="PROSITE" id="PS00297">
    <property type="entry name" value="HSP70_1"/>
    <property type="match status" value="1"/>
</dbReference>
<feature type="compositionally biased region" description="Basic and acidic residues" evidence="12">
    <location>
        <begin position="489"/>
        <end position="502"/>
    </location>
</feature>
<comment type="subcellular location">
    <subcellularLocation>
        <location evidence="1">Endoplasmic reticulum lumen</location>
    </subcellularLocation>
</comment>
<dbReference type="GO" id="GO:0140662">
    <property type="term" value="F:ATP-dependent protein folding chaperone"/>
    <property type="evidence" value="ECO:0007669"/>
    <property type="project" value="InterPro"/>
</dbReference>
<keyword evidence="16" id="KW-1185">Reference proteome</keyword>
<name>A0AAF0J1K9_9BASI</name>
<reference evidence="15" key="1">
    <citation type="submission" date="2023-03" db="EMBL/GenBank/DDBJ databases">
        <title>Mating type loci evolution in Malassezia.</title>
        <authorList>
            <person name="Coelho M.A."/>
        </authorList>
    </citation>
    <scope>NUCLEOTIDE SEQUENCE</scope>
    <source>
        <strain evidence="15">CBS 9557</strain>
    </source>
</reference>
<feature type="compositionally biased region" description="Polar residues" evidence="12">
    <location>
        <begin position="63"/>
        <end position="82"/>
    </location>
</feature>
<dbReference type="PROSITE" id="PS01036">
    <property type="entry name" value="HSP70_3"/>
    <property type="match status" value="1"/>
</dbReference>
<evidence type="ECO:0000256" key="4">
    <source>
        <dbReference type="ARBA" id="ARBA00022553"/>
    </source>
</evidence>
<evidence type="ECO:0000259" key="14">
    <source>
        <dbReference type="Pfam" id="PF14075"/>
    </source>
</evidence>
<dbReference type="FunFam" id="3.30.420.40:FF:000026">
    <property type="entry name" value="Heat shock protein 70"/>
    <property type="match status" value="1"/>
</dbReference>
<dbReference type="Gene3D" id="3.90.640.10">
    <property type="entry name" value="Actin, Chain A, domain 4"/>
    <property type="match status" value="1"/>
</dbReference>
<dbReference type="EMBL" id="CP119893">
    <property type="protein sequence ID" value="WFD26034.1"/>
    <property type="molecule type" value="Genomic_DNA"/>
</dbReference>
<evidence type="ECO:0000313" key="15">
    <source>
        <dbReference type="EMBL" id="WFD26034.1"/>
    </source>
</evidence>
<keyword evidence="11" id="KW-0175">Coiled coil</keyword>
<keyword evidence="4" id="KW-0597">Phosphoprotein</keyword>
<proteinExistence type="inferred from homology"/>
<dbReference type="InterPro" id="IPR026947">
    <property type="entry name" value="UBN_middle_dom"/>
</dbReference>
<dbReference type="Pfam" id="PF00012">
    <property type="entry name" value="HSP70"/>
    <property type="match status" value="1"/>
</dbReference>
<dbReference type="Pfam" id="PF14075">
    <property type="entry name" value="UBN_AB"/>
    <property type="match status" value="1"/>
</dbReference>
<dbReference type="PRINTS" id="PR00301">
    <property type="entry name" value="HEATSHOCK70"/>
</dbReference>
<dbReference type="Gene3D" id="2.60.34.10">
    <property type="entry name" value="Substrate Binding Domain Of DNAk, Chain A, domain 1"/>
    <property type="match status" value="1"/>
</dbReference>
<dbReference type="Proteomes" id="UP001213623">
    <property type="component" value="Chromosome 2"/>
</dbReference>
<comment type="catalytic activity">
    <reaction evidence="9">
        <text>ATP + H2O = ADP + phosphate + H(+)</text>
        <dbReference type="Rhea" id="RHEA:13065"/>
        <dbReference type="ChEBI" id="CHEBI:15377"/>
        <dbReference type="ChEBI" id="CHEBI:15378"/>
        <dbReference type="ChEBI" id="CHEBI:30616"/>
        <dbReference type="ChEBI" id="CHEBI:43474"/>
        <dbReference type="ChEBI" id="CHEBI:456216"/>
        <dbReference type="EC" id="3.6.4.10"/>
    </reaction>
</comment>
<dbReference type="Pfam" id="PF08729">
    <property type="entry name" value="HUN"/>
    <property type="match status" value="1"/>
</dbReference>
<dbReference type="SUPFAM" id="SSF100934">
    <property type="entry name" value="Heat shock protein 70kD (HSP70), C-terminal subdomain"/>
    <property type="match status" value="1"/>
</dbReference>
<feature type="compositionally biased region" description="Polar residues" evidence="12">
    <location>
        <begin position="432"/>
        <end position="441"/>
    </location>
</feature>
<dbReference type="FunFam" id="2.60.34.10:FF:000002">
    <property type="entry name" value="Heat shock 70 kDa"/>
    <property type="match status" value="1"/>
</dbReference>
<dbReference type="SUPFAM" id="SSF53067">
    <property type="entry name" value="Actin-like ATPase domain"/>
    <property type="match status" value="2"/>
</dbReference>
<feature type="coiled-coil region" evidence="11">
    <location>
        <begin position="1347"/>
        <end position="1374"/>
    </location>
</feature>
<feature type="region of interest" description="Disordered" evidence="12">
    <location>
        <begin position="63"/>
        <end position="255"/>
    </location>
</feature>
<evidence type="ECO:0000256" key="12">
    <source>
        <dbReference type="SAM" id="MobiDB-lite"/>
    </source>
</evidence>
<feature type="domain" description="Ubinuclein middle" evidence="14">
    <location>
        <begin position="511"/>
        <end position="712"/>
    </location>
</feature>
<dbReference type="FunFam" id="1.20.1270.10:FF:000056">
    <property type="entry name" value="Putative Hsp70 family ATPase KAR2"/>
    <property type="match status" value="1"/>
</dbReference>
<accession>A0AAF0J1K9</accession>
<dbReference type="InterPro" id="IPR029048">
    <property type="entry name" value="HSP70_C_sf"/>
</dbReference>
<evidence type="ECO:0000256" key="9">
    <source>
        <dbReference type="ARBA" id="ARBA00048056"/>
    </source>
</evidence>
<feature type="compositionally biased region" description="Acidic residues" evidence="12">
    <location>
        <begin position="183"/>
        <end position="205"/>
    </location>
</feature>
<feature type="compositionally biased region" description="Low complexity" evidence="12">
    <location>
        <begin position="34"/>
        <end position="46"/>
    </location>
</feature>
<feature type="compositionally biased region" description="Polar residues" evidence="12">
    <location>
        <begin position="18"/>
        <end position="28"/>
    </location>
</feature>
<protein>
    <recommendedName>
        <fullName evidence="10">Heat shock 70 kDa protein C</fullName>
        <ecNumber evidence="3">3.6.4.10</ecNumber>
    </recommendedName>
</protein>
<evidence type="ECO:0000256" key="11">
    <source>
        <dbReference type="SAM" id="Coils"/>
    </source>
</evidence>
<dbReference type="EC" id="3.6.4.10" evidence="3"/>
<evidence type="ECO:0000256" key="3">
    <source>
        <dbReference type="ARBA" id="ARBA00012554"/>
    </source>
</evidence>
<evidence type="ECO:0000256" key="7">
    <source>
        <dbReference type="ARBA" id="ARBA00022840"/>
    </source>
</evidence>
<evidence type="ECO:0000256" key="8">
    <source>
        <dbReference type="ARBA" id="ARBA00023016"/>
    </source>
</evidence>
<dbReference type="GO" id="GO:0005788">
    <property type="term" value="C:endoplasmic reticulum lumen"/>
    <property type="evidence" value="ECO:0007669"/>
    <property type="project" value="UniProtKB-SubCell"/>
</dbReference>
<dbReference type="FunFam" id="3.30.30.30:FF:000001">
    <property type="entry name" value="heat shock 70 kDa protein-like"/>
    <property type="match status" value="1"/>
</dbReference>
<dbReference type="CDD" id="cd10241">
    <property type="entry name" value="ASKHA_NBD_HSP70_BiP"/>
    <property type="match status" value="1"/>
</dbReference>
<dbReference type="InterPro" id="IPR029047">
    <property type="entry name" value="HSP70_peptide-bd_sf"/>
</dbReference>
<dbReference type="PANTHER" id="PTHR19375">
    <property type="entry name" value="HEAT SHOCK PROTEIN 70KDA"/>
    <property type="match status" value="1"/>
</dbReference>
<feature type="region of interest" description="Disordered" evidence="12">
    <location>
        <begin position="1"/>
        <end position="50"/>
    </location>
</feature>
<dbReference type="GO" id="GO:0005524">
    <property type="term" value="F:ATP binding"/>
    <property type="evidence" value="ECO:0007669"/>
    <property type="project" value="UniProtKB-KW"/>
</dbReference>
<evidence type="ECO:0000256" key="1">
    <source>
        <dbReference type="ARBA" id="ARBA00004319"/>
    </source>
</evidence>
<dbReference type="NCBIfam" id="NF001413">
    <property type="entry name" value="PRK00290.1"/>
    <property type="match status" value="1"/>
</dbReference>
<comment type="similarity">
    <text evidence="2">Belongs to the heat shock protein 70 family.</text>
</comment>
<evidence type="ECO:0000259" key="13">
    <source>
        <dbReference type="Pfam" id="PF08729"/>
    </source>
</evidence>